<organism evidence="2 3">
    <name type="scientific">Tanacetum coccineum</name>
    <dbReference type="NCBI Taxonomy" id="301880"/>
    <lineage>
        <taxon>Eukaryota</taxon>
        <taxon>Viridiplantae</taxon>
        <taxon>Streptophyta</taxon>
        <taxon>Embryophyta</taxon>
        <taxon>Tracheophyta</taxon>
        <taxon>Spermatophyta</taxon>
        <taxon>Magnoliopsida</taxon>
        <taxon>eudicotyledons</taxon>
        <taxon>Gunneridae</taxon>
        <taxon>Pentapetalae</taxon>
        <taxon>asterids</taxon>
        <taxon>campanulids</taxon>
        <taxon>Asterales</taxon>
        <taxon>Asteraceae</taxon>
        <taxon>Asteroideae</taxon>
        <taxon>Anthemideae</taxon>
        <taxon>Anthemidinae</taxon>
        <taxon>Tanacetum</taxon>
    </lineage>
</organism>
<dbReference type="EMBL" id="BQNB010011947">
    <property type="protein sequence ID" value="GJS97251.1"/>
    <property type="molecule type" value="Genomic_DNA"/>
</dbReference>
<keyword evidence="3" id="KW-1185">Reference proteome</keyword>
<proteinExistence type="predicted"/>
<sequence>MRGGLDSRSDEDSNLECGGEGSGTSVRCIFSLHRWKHRTRVLSYASSIASTTLGVRELSQRDDSMYTAEDLLHRQRSDARRRAVGERILWND</sequence>
<evidence type="ECO:0000313" key="3">
    <source>
        <dbReference type="Proteomes" id="UP001151760"/>
    </source>
</evidence>
<evidence type="ECO:0000256" key="1">
    <source>
        <dbReference type="SAM" id="MobiDB-lite"/>
    </source>
</evidence>
<name>A0ABQ5A6I5_9ASTR</name>
<evidence type="ECO:0000313" key="2">
    <source>
        <dbReference type="EMBL" id="GJS97251.1"/>
    </source>
</evidence>
<reference evidence="2" key="2">
    <citation type="submission" date="2022-01" db="EMBL/GenBank/DDBJ databases">
        <authorList>
            <person name="Yamashiro T."/>
            <person name="Shiraishi A."/>
            <person name="Satake H."/>
            <person name="Nakayama K."/>
        </authorList>
    </citation>
    <scope>NUCLEOTIDE SEQUENCE</scope>
</reference>
<protein>
    <submittedName>
        <fullName evidence="2">Uncharacterized protein</fullName>
    </submittedName>
</protein>
<gene>
    <name evidence="2" type="ORF">Tco_0804219</name>
</gene>
<dbReference type="Proteomes" id="UP001151760">
    <property type="component" value="Unassembled WGS sequence"/>
</dbReference>
<reference evidence="2" key="1">
    <citation type="journal article" date="2022" name="Int. J. Mol. Sci.">
        <title>Draft Genome of Tanacetum Coccineum: Genomic Comparison of Closely Related Tanacetum-Family Plants.</title>
        <authorList>
            <person name="Yamashiro T."/>
            <person name="Shiraishi A."/>
            <person name="Nakayama K."/>
            <person name="Satake H."/>
        </authorList>
    </citation>
    <scope>NUCLEOTIDE SEQUENCE</scope>
</reference>
<feature type="region of interest" description="Disordered" evidence="1">
    <location>
        <begin position="1"/>
        <end position="24"/>
    </location>
</feature>
<comment type="caution">
    <text evidence="2">The sequence shown here is derived from an EMBL/GenBank/DDBJ whole genome shotgun (WGS) entry which is preliminary data.</text>
</comment>
<feature type="compositionally biased region" description="Basic and acidic residues" evidence="1">
    <location>
        <begin position="1"/>
        <end position="11"/>
    </location>
</feature>
<accession>A0ABQ5A6I5</accession>